<proteinExistence type="predicted"/>
<protein>
    <submittedName>
        <fullName evidence="1">Uncharacterized protein</fullName>
    </submittedName>
</protein>
<dbReference type="AlphaFoldDB" id="A0A0E9PS19"/>
<accession>A0A0E9PS19</accession>
<name>A0A0E9PS19_ANGAN</name>
<reference evidence="1" key="1">
    <citation type="submission" date="2014-11" db="EMBL/GenBank/DDBJ databases">
        <authorList>
            <person name="Amaro Gonzalez C."/>
        </authorList>
    </citation>
    <scope>NUCLEOTIDE SEQUENCE</scope>
</reference>
<dbReference type="EMBL" id="GBXM01101485">
    <property type="protein sequence ID" value="JAH07092.1"/>
    <property type="molecule type" value="Transcribed_RNA"/>
</dbReference>
<sequence>MREVWIHLLSAVVGSRNDWFLSMGKLLDQFLHDRQKNFPLISK</sequence>
<organism evidence="1">
    <name type="scientific">Anguilla anguilla</name>
    <name type="common">European freshwater eel</name>
    <name type="synonym">Muraena anguilla</name>
    <dbReference type="NCBI Taxonomy" id="7936"/>
    <lineage>
        <taxon>Eukaryota</taxon>
        <taxon>Metazoa</taxon>
        <taxon>Chordata</taxon>
        <taxon>Craniata</taxon>
        <taxon>Vertebrata</taxon>
        <taxon>Euteleostomi</taxon>
        <taxon>Actinopterygii</taxon>
        <taxon>Neopterygii</taxon>
        <taxon>Teleostei</taxon>
        <taxon>Anguilliformes</taxon>
        <taxon>Anguillidae</taxon>
        <taxon>Anguilla</taxon>
    </lineage>
</organism>
<reference evidence="1" key="2">
    <citation type="journal article" date="2015" name="Fish Shellfish Immunol.">
        <title>Early steps in the European eel (Anguilla anguilla)-Vibrio vulnificus interaction in the gills: Role of the RtxA13 toxin.</title>
        <authorList>
            <person name="Callol A."/>
            <person name="Pajuelo D."/>
            <person name="Ebbesson L."/>
            <person name="Teles M."/>
            <person name="MacKenzie S."/>
            <person name="Amaro C."/>
        </authorList>
    </citation>
    <scope>NUCLEOTIDE SEQUENCE</scope>
</reference>
<evidence type="ECO:0000313" key="1">
    <source>
        <dbReference type="EMBL" id="JAH07092.1"/>
    </source>
</evidence>